<comment type="similarity">
    <text evidence="2">Belongs to the OmpP1/FadL family.</text>
</comment>
<evidence type="ECO:0000256" key="5">
    <source>
        <dbReference type="ARBA" id="ARBA00022729"/>
    </source>
</evidence>
<comment type="subcellular location">
    <subcellularLocation>
        <location evidence="1">Cell outer membrane</location>
        <topology evidence="1">Multi-pass membrane protein</topology>
    </subcellularLocation>
</comment>
<evidence type="ECO:0000256" key="1">
    <source>
        <dbReference type="ARBA" id="ARBA00004571"/>
    </source>
</evidence>
<evidence type="ECO:0000256" key="3">
    <source>
        <dbReference type="ARBA" id="ARBA00022452"/>
    </source>
</evidence>
<evidence type="ECO:0000313" key="9">
    <source>
        <dbReference type="EMBL" id="RCS41048.1"/>
    </source>
</evidence>
<reference evidence="9 10" key="1">
    <citation type="submission" date="2018-07" db="EMBL/GenBank/DDBJ databases">
        <title>Comparative genomes isolates from brazilian mangrove.</title>
        <authorList>
            <person name="De Araujo J.E."/>
            <person name="Taketani R.G."/>
            <person name="Silva M.C.P."/>
            <person name="Lourenco M.V."/>
            <person name="Oliveira V.M."/>
            <person name="Andreote F.D."/>
        </authorList>
    </citation>
    <scope>NUCLEOTIDE SEQUENCE [LARGE SCALE GENOMIC DNA]</scope>
    <source>
        <strain evidence="9 10">HEX PRIS-MGV</strain>
    </source>
</reference>
<proteinExistence type="inferred from homology"/>
<protein>
    <submittedName>
        <fullName evidence="9">Uncharacterized protein</fullName>
    </submittedName>
</protein>
<keyword evidence="7" id="KW-0998">Cell outer membrane</keyword>
<keyword evidence="3" id="KW-1134">Transmembrane beta strand</keyword>
<accession>A0A368KJV6</accession>
<dbReference type="GO" id="GO:0015483">
    <property type="term" value="F:long-chain fatty acid transporting porin activity"/>
    <property type="evidence" value="ECO:0007669"/>
    <property type="project" value="TreeGrafter"/>
</dbReference>
<sequence>MDVMKNTFGLLLATAAIAFAATEAYGQSFGVELQNTIMPASGGMGGTSIARPQDLTSAINGNPASLTQFQGTQFLFGGGWVEPTITMDQQGNIPAIGTPLVSPFSGKSTAPGTPLGNIGVTQDFRELGLPVTLGIGFVTTAGGFVDYRNFPESNGTNTEITIFNLPIMLGVDVTDKLSIGAGMSLGIAFFDGPFVGASGMTADYALRGTIGANYQLNACNTLGMYYQTEQSFQFDNGVLINPGLNQTAYDVRMDLPQNFGFGVANTALMGGDLLLAADVTYKMWDEAAMYSAVYDNQWVVQLGAQYSLGKYRLRAGYTWAENPIDNSPGGTVGGVPLADLRSVRYTQGLLAVTSQHRISAGIGVVDVLPGIDFDLMAGGMLKDTQQLGNFTTTSIQSYWLGAGITWRFGRGACCQRIPAPDSWSTY</sequence>
<keyword evidence="5 8" id="KW-0732">Signal</keyword>
<feature type="signal peptide" evidence="8">
    <location>
        <begin position="1"/>
        <end position="20"/>
    </location>
</feature>
<evidence type="ECO:0000256" key="7">
    <source>
        <dbReference type="ARBA" id="ARBA00023237"/>
    </source>
</evidence>
<organism evidence="9 10">
    <name type="scientific">Bremerella cremea</name>
    <dbReference type="NCBI Taxonomy" id="1031537"/>
    <lineage>
        <taxon>Bacteria</taxon>
        <taxon>Pseudomonadati</taxon>
        <taxon>Planctomycetota</taxon>
        <taxon>Planctomycetia</taxon>
        <taxon>Pirellulales</taxon>
        <taxon>Pirellulaceae</taxon>
        <taxon>Bremerella</taxon>
    </lineage>
</organism>
<keyword evidence="4" id="KW-0812">Transmembrane</keyword>
<evidence type="ECO:0000256" key="2">
    <source>
        <dbReference type="ARBA" id="ARBA00008163"/>
    </source>
</evidence>
<dbReference type="GO" id="GO:0009279">
    <property type="term" value="C:cell outer membrane"/>
    <property type="evidence" value="ECO:0007669"/>
    <property type="project" value="UniProtKB-SubCell"/>
</dbReference>
<feature type="chain" id="PRO_5016579854" evidence="8">
    <location>
        <begin position="21"/>
        <end position="426"/>
    </location>
</feature>
<dbReference type="AlphaFoldDB" id="A0A368KJV6"/>
<dbReference type="EMBL" id="QPEX01000045">
    <property type="protein sequence ID" value="RCS41048.1"/>
    <property type="molecule type" value="Genomic_DNA"/>
</dbReference>
<dbReference type="PANTHER" id="PTHR35093:SF8">
    <property type="entry name" value="OUTER MEMBRANE PROTEIN NMB0088-RELATED"/>
    <property type="match status" value="1"/>
</dbReference>
<dbReference type="Proteomes" id="UP000253562">
    <property type="component" value="Unassembled WGS sequence"/>
</dbReference>
<evidence type="ECO:0000256" key="4">
    <source>
        <dbReference type="ARBA" id="ARBA00022692"/>
    </source>
</evidence>
<comment type="caution">
    <text evidence="9">The sequence shown here is derived from an EMBL/GenBank/DDBJ whole genome shotgun (WGS) entry which is preliminary data.</text>
</comment>
<gene>
    <name evidence="9" type="ORF">DTL42_20885</name>
</gene>
<dbReference type="InterPro" id="IPR005017">
    <property type="entry name" value="OMPP1/FadL/TodX"/>
</dbReference>
<dbReference type="SUPFAM" id="SSF56935">
    <property type="entry name" value="Porins"/>
    <property type="match status" value="1"/>
</dbReference>
<dbReference type="PANTHER" id="PTHR35093">
    <property type="entry name" value="OUTER MEMBRANE PROTEIN NMB0088-RELATED"/>
    <property type="match status" value="1"/>
</dbReference>
<name>A0A368KJV6_9BACT</name>
<evidence type="ECO:0000256" key="8">
    <source>
        <dbReference type="SAM" id="SignalP"/>
    </source>
</evidence>
<evidence type="ECO:0000313" key="10">
    <source>
        <dbReference type="Proteomes" id="UP000253562"/>
    </source>
</evidence>
<keyword evidence="6" id="KW-0472">Membrane</keyword>
<dbReference type="Gene3D" id="2.40.160.60">
    <property type="entry name" value="Outer membrane protein transport protein (OMPP1/FadL/TodX)"/>
    <property type="match status" value="1"/>
</dbReference>
<evidence type="ECO:0000256" key="6">
    <source>
        <dbReference type="ARBA" id="ARBA00023136"/>
    </source>
</evidence>